<evidence type="ECO:0000256" key="7">
    <source>
        <dbReference type="SAM" id="Phobius"/>
    </source>
</evidence>
<organism evidence="10 11">
    <name type="scientific">Helcococcus ovis</name>
    <dbReference type="NCBI Taxonomy" id="72026"/>
    <lineage>
        <taxon>Bacteria</taxon>
        <taxon>Bacillati</taxon>
        <taxon>Bacillota</taxon>
        <taxon>Tissierellia</taxon>
        <taxon>Tissierellales</taxon>
        <taxon>Peptoniphilaceae</taxon>
        <taxon>Helcococcus</taxon>
    </lineage>
</organism>
<keyword evidence="2 7" id="KW-0812">Transmembrane</keyword>
<dbReference type="Gene3D" id="1.20.1560.10">
    <property type="entry name" value="ABC transporter type 1, transmembrane domain"/>
    <property type="match status" value="1"/>
</dbReference>
<dbReference type="PROSITE" id="PS50929">
    <property type="entry name" value="ABC_TM1F"/>
    <property type="match status" value="1"/>
</dbReference>
<dbReference type="GO" id="GO:0005524">
    <property type="term" value="F:ATP binding"/>
    <property type="evidence" value="ECO:0007669"/>
    <property type="project" value="UniProtKB-KW"/>
</dbReference>
<dbReference type="InterPro" id="IPR036640">
    <property type="entry name" value="ABC1_TM_sf"/>
</dbReference>
<evidence type="ECO:0000259" key="9">
    <source>
        <dbReference type="PROSITE" id="PS50929"/>
    </source>
</evidence>
<dbReference type="SUPFAM" id="SSF90123">
    <property type="entry name" value="ABC transporter transmembrane region"/>
    <property type="match status" value="1"/>
</dbReference>
<evidence type="ECO:0000313" key="11">
    <source>
        <dbReference type="Proteomes" id="UP000297454"/>
    </source>
</evidence>
<feature type="transmembrane region" description="Helical" evidence="7">
    <location>
        <begin position="50"/>
        <end position="67"/>
    </location>
</feature>
<dbReference type="Pfam" id="PF00664">
    <property type="entry name" value="ABC_membrane"/>
    <property type="match status" value="1"/>
</dbReference>
<dbReference type="InterPro" id="IPR003593">
    <property type="entry name" value="AAA+_ATPase"/>
</dbReference>
<gene>
    <name evidence="10" type="ORF">EQF91_01020</name>
</gene>
<dbReference type="PANTHER" id="PTHR43394">
    <property type="entry name" value="ATP-DEPENDENT PERMEASE MDL1, MITOCHONDRIAL"/>
    <property type="match status" value="1"/>
</dbReference>
<dbReference type="InterPro" id="IPR003439">
    <property type="entry name" value="ABC_transporter-like_ATP-bd"/>
</dbReference>
<name>A0A4R9C305_9FIRM</name>
<comment type="subcellular location">
    <subcellularLocation>
        <location evidence="1">Cell membrane</location>
        <topology evidence="1">Multi-pass membrane protein</topology>
    </subcellularLocation>
</comment>
<evidence type="ECO:0000256" key="4">
    <source>
        <dbReference type="ARBA" id="ARBA00022840"/>
    </source>
</evidence>
<dbReference type="GO" id="GO:0005886">
    <property type="term" value="C:plasma membrane"/>
    <property type="evidence" value="ECO:0007669"/>
    <property type="project" value="UniProtKB-SubCell"/>
</dbReference>
<dbReference type="Proteomes" id="UP000297454">
    <property type="component" value="Unassembled WGS sequence"/>
</dbReference>
<dbReference type="SMART" id="SM00382">
    <property type="entry name" value="AAA"/>
    <property type="match status" value="1"/>
</dbReference>
<dbReference type="RefSeq" id="WP_134743999.1">
    <property type="nucleotide sequence ID" value="NZ_JBFNFK010000002.1"/>
</dbReference>
<dbReference type="PROSITE" id="PS50893">
    <property type="entry name" value="ABC_TRANSPORTER_2"/>
    <property type="match status" value="1"/>
</dbReference>
<dbReference type="Pfam" id="PF00005">
    <property type="entry name" value="ABC_tran"/>
    <property type="match status" value="1"/>
</dbReference>
<keyword evidence="5 7" id="KW-1133">Transmembrane helix</keyword>
<dbReference type="InterPro" id="IPR039421">
    <property type="entry name" value="Type_1_exporter"/>
</dbReference>
<evidence type="ECO:0000256" key="2">
    <source>
        <dbReference type="ARBA" id="ARBA00022692"/>
    </source>
</evidence>
<dbReference type="EMBL" id="SCFR01000002">
    <property type="protein sequence ID" value="TFF67531.1"/>
    <property type="molecule type" value="Genomic_DNA"/>
</dbReference>
<dbReference type="GO" id="GO:0016887">
    <property type="term" value="F:ATP hydrolysis activity"/>
    <property type="evidence" value="ECO:0007669"/>
    <property type="project" value="InterPro"/>
</dbReference>
<keyword evidence="4 10" id="KW-0067">ATP-binding</keyword>
<accession>A0A4R9C305</accession>
<dbReference type="AlphaFoldDB" id="A0A4R9C305"/>
<feature type="domain" description="ABC transmembrane type-1" evidence="9">
    <location>
        <begin position="15"/>
        <end position="295"/>
    </location>
</feature>
<dbReference type="InterPro" id="IPR011527">
    <property type="entry name" value="ABC1_TM_dom"/>
</dbReference>
<keyword evidence="11" id="KW-1185">Reference proteome</keyword>
<evidence type="ECO:0000256" key="5">
    <source>
        <dbReference type="ARBA" id="ARBA00022989"/>
    </source>
</evidence>
<dbReference type="InterPro" id="IPR027417">
    <property type="entry name" value="P-loop_NTPase"/>
</dbReference>
<comment type="caution">
    <text evidence="10">The sequence shown here is derived from an EMBL/GenBank/DDBJ whole genome shotgun (WGS) entry which is preliminary data.</text>
</comment>
<evidence type="ECO:0000256" key="6">
    <source>
        <dbReference type="ARBA" id="ARBA00023136"/>
    </source>
</evidence>
<feature type="transmembrane region" description="Helical" evidence="7">
    <location>
        <begin position="126"/>
        <end position="145"/>
    </location>
</feature>
<evidence type="ECO:0000256" key="3">
    <source>
        <dbReference type="ARBA" id="ARBA00022741"/>
    </source>
</evidence>
<feature type="transmembrane region" description="Helical" evidence="7">
    <location>
        <begin position="238"/>
        <end position="260"/>
    </location>
</feature>
<dbReference type="Gene3D" id="3.40.50.300">
    <property type="entry name" value="P-loop containing nucleotide triphosphate hydrolases"/>
    <property type="match status" value="1"/>
</dbReference>
<dbReference type="PANTHER" id="PTHR43394:SF1">
    <property type="entry name" value="ATP-BINDING CASSETTE SUB-FAMILY B MEMBER 10, MITOCHONDRIAL"/>
    <property type="match status" value="1"/>
</dbReference>
<sequence>MKKKEFILKNKKIFFLIMFFTFLSTAFISLVPISTKNIIENYSNLNLENVLRYGSIYIISIVLFLYFEYKKKVTIALFGYNYFVQTKQEVFNSILKMTPKKLREKNLGDVINAITKDTELVYENYIHSYISLCISIISFIVYVSYMIYLNWILTIIIILSSAISFFIPKIVGNKMSYMRKEYSDSCSELIYNLENLLGGVEIFNYKTNKYFSRKFQDYNQKTEEKGLNLLKYISFTNIFSGASLYFINIMTFVIGMILVSTNMIKISELIAIIGFVDLVAIPTRDIIQLIITMKSTSDIIKKLDFYLIDENKNIQKIDSFEKIEIKNLSYSVNNFRIDDININLQKGKKYVVIGKNGSGKSTIMKLLSKRIQPNPNQIFIDGKDIINLEIRDLILYLSKLFIINDTIDQNIKMSNSNIKIDDKIFSIVKGIENQEYKSLSMGERAKVNIARALNSYHPVLILDEFFANIDEKSEIDLTKLLIKSDKTIICITHNLEKEYLNMFDEVIQI</sequence>
<proteinExistence type="predicted"/>
<evidence type="ECO:0000256" key="1">
    <source>
        <dbReference type="ARBA" id="ARBA00004651"/>
    </source>
</evidence>
<protein>
    <submittedName>
        <fullName evidence="10">ABC transporter ATP-binding protein</fullName>
    </submittedName>
</protein>
<feature type="transmembrane region" description="Helical" evidence="7">
    <location>
        <begin position="151"/>
        <end position="171"/>
    </location>
</feature>
<evidence type="ECO:0000313" key="10">
    <source>
        <dbReference type="EMBL" id="TFF67531.1"/>
    </source>
</evidence>
<evidence type="ECO:0000259" key="8">
    <source>
        <dbReference type="PROSITE" id="PS50893"/>
    </source>
</evidence>
<reference evidence="10 11" key="1">
    <citation type="submission" date="2019-01" db="EMBL/GenBank/DDBJ databases">
        <title>Draft Genome Sequences of Helcococcus ovis Strains Isolated from the Uterus and Vagina of Dairy Cows with Metritis.</title>
        <authorList>
            <person name="Cunha F."/>
            <person name="Jeon S.J."/>
            <person name="Kutzer P."/>
            <person name="Galvao K.N."/>
        </authorList>
    </citation>
    <scope>NUCLEOTIDE SEQUENCE [LARGE SCALE GENOMIC DNA]</scope>
    <source>
        <strain evidence="10 11">KG-37</strain>
    </source>
</reference>
<keyword evidence="6 7" id="KW-0472">Membrane</keyword>
<dbReference type="SUPFAM" id="SSF52540">
    <property type="entry name" value="P-loop containing nucleoside triphosphate hydrolases"/>
    <property type="match status" value="1"/>
</dbReference>
<feature type="transmembrane region" description="Helical" evidence="7">
    <location>
        <begin position="12"/>
        <end position="30"/>
    </location>
</feature>
<dbReference type="GO" id="GO:0015421">
    <property type="term" value="F:ABC-type oligopeptide transporter activity"/>
    <property type="evidence" value="ECO:0007669"/>
    <property type="project" value="TreeGrafter"/>
</dbReference>
<keyword evidence="3" id="KW-0547">Nucleotide-binding</keyword>
<feature type="domain" description="ABC transporter" evidence="8">
    <location>
        <begin position="314"/>
        <end position="509"/>
    </location>
</feature>